<name>A0A6M3JHX3_9ZZZZ</name>
<dbReference type="EMBL" id="MT141700">
    <property type="protein sequence ID" value="QJA69370.1"/>
    <property type="molecule type" value="Genomic_DNA"/>
</dbReference>
<dbReference type="AlphaFoldDB" id="A0A6M3JHX3"/>
<accession>A0A6M3JHX3</accession>
<sequence length="60" mass="7266">MHRVYTFIGRYRYYWSGSKWTLARWQAKAFTLDKAVSTAKAFNAEYEEIYSNTAYRKGRR</sequence>
<protein>
    <submittedName>
        <fullName evidence="1">Uncharacterized protein</fullName>
    </submittedName>
</protein>
<evidence type="ECO:0000313" key="1">
    <source>
        <dbReference type="EMBL" id="QJA69370.1"/>
    </source>
</evidence>
<organism evidence="1">
    <name type="scientific">viral metagenome</name>
    <dbReference type="NCBI Taxonomy" id="1070528"/>
    <lineage>
        <taxon>unclassified sequences</taxon>
        <taxon>metagenomes</taxon>
        <taxon>organismal metagenomes</taxon>
    </lineage>
</organism>
<gene>
    <name evidence="1" type="ORF">MM415A04675_0004</name>
</gene>
<reference evidence="1" key="1">
    <citation type="submission" date="2020-03" db="EMBL/GenBank/DDBJ databases">
        <title>The deep terrestrial virosphere.</title>
        <authorList>
            <person name="Holmfeldt K."/>
            <person name="Nilsson E."/>
            <person name="Simone D."/>
            <person name="Lopez-Fernandez M."/>
            <person name="Wu X."/>
            <person name="de Brujin I."/>
            <person name="Lundin D."/>
            <person name="Andersson A."/>
            <person name="Bertilsson S."/>
            <person name="Dopson M."/>
        </authorList>
    </citation>
    <scope>NUCLEOTIDE SEQUENCE</scope>
    <source>
        <strain evidence="1">MM415A04675</strain>
    </source>
</reference>
<proteinExistence type="predicted"/>